<organism evidence="1 2">
    <name type="scientific">Cellulomonas fimi</name>
    <dbReference type="NCBI Taxonomy" id="1708"/>
    <lineage>
        <taxon>Bacteria</taxon>
        <taxon>Bacillati</taxon>
        <taxon>Actinomycetota</taxon>
        <taxon>Actinomycetes</taxon>
        <taxon>Micrococcales</taxon>
        <taxon>Cellulomonadaceae</taxon>
        <taxon>Cellulomonas</taxon>
    </lineage>
</organism>
<dbReference type="Proteomes" id="UP000562124">
    <property type="component" value="Unassembled WGS sequence"/>
</dbReference>
<comment type="caution">
    <text evidence="1">The sequence shown here is derived from an EMBL/GenBank/DDBJ whole genome shotgun (WGS) entry which is preliminary data.</text>
</comment>
<dbReference type="EMBL" id="JABCJJ010000008">
    <property type="protein sequence ID" value="NMR20036.1"/>
    <property type="molecule type" value="Genomic_DNA"/>
</dbReference>
<gene>
    <name evidence="1" type="ORF">HIR71_07330</name>
</gene>
<sequence>MTLTDVTHVDWDRGVLVCPDDAVADVEAALGAAWRDAPPLDDDDVAHLLLSSAGAVAEDIRLDRSTIDPCARATDLADRTFGITASLEVAPASSGRGWTIRVG</sequence>
<dbReference type="AlphaFoldDB" id="A0A7Y0LXG6"/>
<evidence type="ECO:0000313" key="2">
    <source>
        <dbReference type="Proteomes" id="UP000562124"/>
    </source>
</evidence>
<evidence type="ECO:0000313" key="1">
    <source>
        <dbReference type="EMBL" id="NMR20036.1"/>
    </source>
</evidence>
<name>A0A7Y0LXG6_CELFI</name>
<dbReference type="RefSeq" id="WP_169324412.1">
    <property type="nucleotide sequence ID" value="NZ_JABCJJ010000008.1"/>
</dbReference>
<keyword evidence="2" id="KW-1185">Reference proteome</keyword>
<accession>A0A7Y0LXG6</accession>
<reference evidence="1 2" key="1">
    <citation type="submission" date="2020-04" db="EMBL/GenBank/DDBJ databases">
        <title>Sequencing and Assembly of C. fimi.</title>
        <authorList>
            <person name="Ramsey A.R."/>
        </authorList>
    </citation>
    <scope>NUCLEOTIDE SEQUENCE [LARGE SCALE GENOMIC DNA]</scope>
    <source>
        <strain evidence="1 2">SB</strain>
    </source>
</reference>
<proteinExistence type="predicted"/>
<protein>
    <submittedName>
        <fullName evidence="1">Uncharacterized protein</fullName>
    </submittedName>
</protein>